<keyword evidence="14 19" id="KW-0234">DNA repair</keyword>
<keyword evidence="11 19" id="KW-0067">ATP-binding</keyword>
<dbReference type="GO" id="GO:0003677">
    <property type="term" value="F:DNA binding"/>
    <property type="evidence" value="ECO:0007669"/>
    <property type="project" value="UniProtKB-UniRule"/>
</dbReference>
<dbReference type="GO" id="GO:0006289">
    <property type="term" value="P:nucleotide-excision repair"/>
    <property type="evidence" value="ECO:0007669"/>
    <property type="project" value="UniProtKB-UniRule"/>
</dbReference>
<accession>A0A2I6S445</accession>
<feature type="domain" description="ABC transporter" evidence="20">
    <location>
        <begin position="310"/>
        <end position="592"/>
    </location>
</feature>
<dbReference type="NCBIfam" id="NF001503">
    <property type="entry name" value="PRK00349.1"/>
    <property type="match status" value="1"/>
</dbReference>
<dbReference type="Gene3D" id="1.20.1580.10">
    <property type="entry name" value="ABC transporter ATPase like domain"/>
    <property type="match status" value="2"/>
</dbReference>
<dbReference type="PANTHER" id="PTHR43152">
    <property type="entry name" value="UVRABC SYSTEM PROTEIN A"/>
    <property type="match status" value="1"/>
</dbReference>
<evidence type="ECO:0000256" key="16">
    <source>
        <dbReference type="ARBA" id="ARBA00038000"/>
    </source>
</evidence>
<evidence type="ECO:0000256" key="8">
    <source>
        <dbReference type="ARBA" id="ARBA00022769"/>
    </source>
</evidence>
<dbReference type="InterPro" id="IPR041102">
    <property type="entry name" value="UvrA_inter"/>
</dbReference>
<proteinExistence type="inferred from homology"/>
<evidence type="ECO:0000256" key="18">
    <source>
        <dbReference type="ARBA" id="ARBA00042156"/>
    </source>
</evidence>
<keyword evidence="13 19" id="KW-0238">DNA-binding</keyword>
<dbReference type="InterPro" id="IPR003593">
    <property type="entry name" value="AAA+_ATPase"/>
</dbReference>
<dbReference type="GO" id="GO:0009381">
    <property type="term" value="F:excinuclease ABC activity"/>
    <property type="evidence" value="ECO:0007669"/>
    <property type="project" value="UniProtKB-UniRule"/>
</dbReference>
<keyword evidence="4 19" id="KW-0479">Metal-binding</keyword>
<dbReference type="Gene3D" id="3.40.50.300">
    <property type="entry name" value="P-loop containing nucleotide triphosphate hydrolases"/>
    <property type="match status" value="2"/>
</dbReference>
<keyword evidence="10 19" id="KW-0862">Zinc</keyword>
<evidence type="ECO:0000256" key="10">
    <source>
        <dbReference type="ARBA" id="ARBA00022833"/>
    </source>
</evidence>
<evidence type="ECO:0000259" key="20">
    <source>
        <dbReference type="PROSITE" id="PS50893"/>
    </source>
</evidence>
<evidence type="ECO:0000313" key="21">
    <source>
        <dbReference type="EMBL" id="AUN94030.1"/>
    </source>
</evidence>
<name>A0A2I6S445_9RHOO</name>
<dbReference type="InterPro" id="IPR013815">
    <property type="entry name" value="ATP_grasp_subdomain_1"/>
</dbReference>
<dbReference type="EMBL" id="CP025682">
    <property type="protein sequence ID" value="AUN94030.1"/>
    <property type="molecule type" value="Genomic_DNA"/>
</dbReference>
<dbReference type="GO" id="GO:0005737">
    <property type="term" value="C:cytoplasm"/>
    <property type="evidence" value="ECO:0007669"/>
    <property type="project" value="UniProtKB-SubCell"/>
</dbReference>
<evidence type="ECO:0000256" key="3">
    <source>
        <dbReference type="ARBA" id="ARBA00022490"/>
    </source>
</evidence>
<dbReference type="InterPro" id="IPR027417">
    <property type="entry name" value="P-loop_NTPase"/>
</dbReference>
<reference evidence="21 22" key="1">
    <citation type="submission" date="2018-01" db="EMBL/GenBank/DDBJ databases">
        <authorList>
            <person name="Fu G.-Y."/>
        </authorList>
    </citation>
    <scope>NUCLEOTIDE SEQUENCE [LARGE SCALE GENOMIC DNA]</scope>
    <source>
        <strain evidence="21 22">SY39</strain>
    </source>
</reference>
<feature type="zinc finger region" description="C4-type" evidence="19">
    <location>
        <begin position="738"/>
        <end position="764"/>
    </location>
</feature>
<dbReference type="HAMAP" id="MF_00205">
    <property type="entry name" value="UvrA"/>
    <property type="match status" value="1"/>
</dbReference>
<feature type="binding site" evidence="19">
    <location>
        <begin position="639"/>
        <end position="646"/>
    </location>
    <ligand>
        <name>ATP</name>
        <dbReference type="ChEBI" id="CHEBI:30616"/>
    </ligand>
</feature>
<dbReference type="Pfam" id="PF17760">
    <property type="entry name" value="UvrA_inter"/>
    <property type="match status" value="1"/>
</dbReference>
<dbReference type="InterPro" id="IPR017871">
    <property type="entry name" value="ABC_transporter-like_CS"/>
</dbReference>
<dbReference type="OrthoDB" id="9809851at2"/>
<dbReference type="NCBIfam" id="TIGR00630">
    <property type="entry name" value="uvra"/>
    <property type="match status" value="1"/>
</dbReference>
<sequence>MEEIRIRGARTHNLRNVSLDLPRNRLTVITGLSGSGKSSLAFDTLYAEGQRRYVESLSAYARQFLQLMEKPDVDMIEGLSPAIAIEQKATSHNPRSTVGTVTEIHDYLRLLYARAGTPHCPDHPDLGLEAQTISQMVDHVLALPEDTKLMIVSPVVSGRKGEQHDLFSELRAQGFVRVRVDGEVHELDALPALQKGRRHTVEVVIDRLRVRPDQRGRIAESFETALLHSEGRAIAVELDSGREHLFSARFACPVCSYSLAELEPRLFSFNNPAGACPSCDGLGHVEFFDPTRVVAHPELSLSSGAIRGWDRRNQFYFQMLTGLAVHFDFDVDTPFGELPERVREIVLYGSGSDKITFRYFSDNGRLVSKEHPFEGIIPNLERRFRETDSATVREELAKYRANRPCPACGGSRLRADARHVLIGDRPIDQVAAMPLGECQAFFAGLRLSGQRAQVADKIVREIGARLGFLIDVGLGYLSLDRSADTLSGGESQRIRLASQIGSGLTGVMYVLDEPSIGLHQRDNDRLLDTLRRLRDLGNTVIVVEHDEDAIRAADHVVDMGPGAGEHGGEIVAHGTPAEVIAHPDSLTGAYLSGRCSIAVPTHRTAPDPAHVLRLSGCTGNNLKNVELELPCGVLTCVTGVSGSGKSTLINDTLYAATARHLYGSNTEPAPFEAIDGLQHFDKVISVDQSPIGRTPRSNPATYTGLFTPIRELFAGVPDARARGYGPGRFSFNVKGGRCEACQGDGLIKVEMHFLPDMYVPCDVCHGKRYNRETLEIRYRGRSIIEVLEMTVEQALQFFSAVPTIARKLETMMDVGLGYIRLGQSATTLSGGEAQRVKLALELSKRDTGRTLYILDEPTTGLHFRDIELLLGVLARLRDHGNTVVVIEHNLDVIKTADWVVDLGPEGGGGGGRILCAGTPEAIAAHPASYTGPYLRRVLATAANRLQEIAVD</sequence>
<dbReference type="CDD" id="cd03271">
    <property type="entry name" value="ABC_UvrA_II"/>
    <property type="match status" value="1"/>
</dbReference>
<dbReference type="GO" id="GO:0009432">
    <property type="term" value="P:SOS response"/>
    <property type="evidence" value="ECO:0007669"/>
    <property type="project" value="UniProtKB-UniRule"/>
</dbReference>
<evidence type="ECO:0000256" key="19">
    <source>
        <dbReference type="HAMAP-Rule" id="MF_00205"/>
    </source>
</evidence>
<keyword evidence="12 19" id="KW-0267">Excision nuclease</keyword>
<evidence type="ECO:0000256" key="9">
    <source>
        <dbReference type="ARBA" id="ARBA00022771"/>
    </source>
</evidence>
<keyword evidence="8 19" id="KW-0228">DNA excision</keyword>
<evidence type="ECO:0000256" key="14">
    <source>
        <dbReference type="ARBA" id="ARBA00023204"/>
    </source>
</evidence>
<dbReference type="GO" id="GO:0005524">
    <property type="term" value="F:ATP binding"/>
    <property type="evidence" value="ECO:0007669"/>
    <property type="project" value="UniProtKB-UniRule"/>
</dbReference>
<dbReference type="SMART" id="SM00382">
    <property type="entry name" value="AAA"/>
    <property type="match status" value="1"/>
</dbReference>
<dbReference type="Gene3D" id="1.10.8.280">
    <property type="entry name" value="ABC transporter ATPase domain-like"/>
    <property type="match status" value="1"/>
</dbReference>
<evidence type="ECO:0000256" key="5">
    <source>
        <dbReference type="ARBA" id="ARBA00022737"/>
    </source>
</evidence>
<keyword evidence="3 19" id="KW-0963">Cytoplasm</keyword>
<dbReference type="SUPFAM" id="SSF52540">
    <property type="entry name" value="P-loop containing nucleoside triphosphate hydrolases"/>
    <property type="match status" value="2"/>
</dbReference>
<dbReference type="GO" id="GO:0016887">
    <property type="term" value="F:ATP hydrolysis activity"/>
    <property type="evidence" value="ECO:0007669"/>
    <property type="project" value="InterPro"/>
</dbReference>
<dbReference type="FunFam" id="1.10.8.280:FF:000001">
    <property type="entry name" value="UvrABC system protein A"/>
    <property type="match status" value="1"/>
</dbReference>
<dbReference type="RefSeq" id="WP_102246102.1">
    <property type="nucleotide sequence ID" value="NZ_CP025682.1"/>
</dbReference>
<dbReference type="Proteomes" id="UP000242205">
    <property type="component" value="Chromosome"/>
</dbReference>
<evidence type="ECO:0000256" key="15">
    <source>
        <dbReference type="ARBA" id="ARBA00023236"/>
    </source>
</evidence>
<keyword evidence="15 19" id="KW-0742">SOS response</keyword>
<dbReference type="KEGG" id="atw:C0099_03150"/>
<evidence type="ECO:0000313" key="22">
    <source>
        <dbReference type="Proteomes" id="UP000242205"/>
    </source>
</evidence>
<keyword evidence="6 19" id="KW-0547">Nucleotide-binding</keyword>
<evidence type="ECO:0000256" key="1">
    <source>
        <dbReference type="ARBA" id="ARBA00004496"/>
    </source>
</evidence>
<keyword evidence="7 19" id="KW-0227">DNA damage</keyword>
<dbReference type="PROSITE" id="PS50893">
    <property type="entry name" value="ABC_TRANSPORTER_2"/>
    <property type="match status" value="2"/>
</dbReference>
<protein>
    <recommendedName>
        <fullName evidence="17 19">UvrABC system protein A</fullName>
        <shortName evidence="19">UvrA protein</shortName>
    </recommendedName>
    <alternativeName>
        <fullName evidence="18 19">Excinuclease ABC subunit A</fullName>
    </alternativeName>
</protein>
<dbReference type="InterPro" id="IPR003439">
    <property type="entry name" value="ABC_transporter-like_ATP-bd"/>
</dbReference>
<dbReference type="AlphaFoldDB" id="A0A2I6S445"/>
<dbReference type="Gene3D" id="3.30.1490.20">
    <property type="entry name" value="ATP-grasp fold, A domain"/>
    <property type="match status" value="1"/>
</dbReference>
<evidence type="ECO:0000256" key="4">
    <source>
        <dbReference type="ARBA" id="ARBA00022723"/>
    </source>
</evidence>
<evidence type="ECO:0000256" key="6">
    <source>
        <dbReference type="ARBA" id="ARBA00022741"/>
    </source>
</evidence>
<dbReference type="Pfam" id="PF17755">
    <property type="entry name" value="UvrA_DNA-bind"/>
    <property type="match status" value="1"/>
</dbReference>
<feature type="domain" description="ABC transporter" evidence="20">
    <location>
        <begin position="606"/>
        <end position="935"/>
    </location>
</feature>
<organism evidence="21 22">
    <name type="scientific">Pseudazoarcus pumilus</name>
    <dbReference type="NCBI Taxonomy" id="2067960"/>
    <lineage>
        <taxon>Bacteria</taxon>
        <taxon>Pseudomonadati</taxon>
        <taxon>Pseudomonadota</taxon>
        <taxon>Betaproteobacteria</taxon>
        <taxon>Rhodocyclales</taxon>
        <taxon>Zoogloeaceae</taxon>
        <taxon>Pseudazoarcus</taxon>
    </lineage>
</organism>
<comment type="similarity">
    <text evidence="16 19">Belongs to the ABC transporter superfamily. UvrA family.</text>
</comment>
<feature type="zinc finger region" description="C4-type" evidence="19">
    <location>
        <begin position="252"/>
        <end position="279"/>
    </location>
</feature>
<dbReference type="InterPro" id="IPR041552">
    <property type="entry name" value="UvrA_DNA-bd"/>
</dbReference>
<dbReference type="PROSITE" id="PS00211">
    <property type="entry name" value="ABC_TRANSPORTER_1"/>
    <property type="match status" value="2"/>
</dbReference>
<evidence type="ECO:0000256" key="13">
    <source>
        <dbReference type="ARBA" id="ARBA00023125"/>
    </source>
</evidence>
<evidence type="ECO:0000256" key="11">
    <source>
        <dbReference type="ARBA" id="ARBA00022840"/>
    </source>
</evidence>
<keyword evidence="2" id="KW-0472">Membrane</keyword>
<comment type="function">
    <text evidence="19">The UvrABC repair system catalyzes the recognition and processing of DNA lesions. UvrA is an ATPase and a DNA-binding protein. A damage recognition complex composed of 2 UvrA and 2 UvrB subunits scans DNA for abnormalities. When the presence of a lesion has been verified by UvrB, the UvrA molecules dissociate.</text>
</comment>
<gene>
    <name evidence="19" type="primary">uvrA</name>
    <name evidence="21" type="ORF">C0099_03150</name>
</gene>
<evidence type="ECO:0000256" key="12">
    <source>
        <dbReference type="ARBA" id="ARBA00022881"/>
    </source>
</evidence>
<keyword evidence="5 19" id="KW-0677">Repeat</keyword>
<dbReference type="InterPro" id="IPR004602">
    <property type="entry name" value="UvrA"/>
</dbReference>
<comment type="subcellular location">
    <subcellularLocation>
        <location evidence="1 19">Cytoplasm</location>
    </subcellularLocation>
</comment>
<keyword evidence="2" id="KW-1003">Cell membrane</keyword>
<dbReference type="FunFam" id="1.20.1580.10:FF:000002">
    <property type="entry name" value="UvrABC system protein A"/>
    <property type="match status" value="1"/>
</dbReference>
<dbReference type="GO" id="GO:0009380">
    <property type="term" value="C:excinuclease repair complex"/>
    <property type="evidence" value="ECO:0007669"/>
    <property type="project" value="InterPro"/>
</dbReference>
<keyword evidence="9 19" id="KW-0863">Zinc-finger</keyword>
<comment type="subunit">
    <text evidence="19">Forms a heterotetramer with UvrB during the search for lesions.</text>
</comment>
<evidence type="ECO:0000256" key="2">
    <source>
        <dbReference type="ARBA" id="ARBA00022475"/>
    </source>
</evidence>
<feature type="binding site" evidence="19">
    <location>
        <begin position="31"/>
        <end position="38"/>
    </location>
    <ligand>
        <name>ATP</name>
        <dbReference type="ChEBI" id="CHEBI:30616"/>
    </ligand>
</feature>
<evidence type="ECO:0000256" key="7">
    <source>
        <dbReference type="ARBA" id="ARBA00022763"/>
    </source>
</evidence>
<dbReference type="PANTHER" id="PTHR43152:SF3">
    <property type="entry name" value="UVRABC SYSTEM PROTEIN A"/>
    <property type="match status" value="1"/>
</dbReference>
<dbReference type="GO" id="GO:0008270">
    <property type="term" value="F:zinc ion binding"/>
    <property type="evidence" value="ECO:0007669"/>
    <property type="project" value="UniProtKB-UniRule"/>
</dbReference>
<evidence type="ECO:0000256" key="17">
    <source>
        <dbReference type="ARBA" id="ARBA00039316"/>
    </source>
</evidence>
<keyword evidence="22" id="KW-1185">Reference proteome</keyword>